<dbReference type="AlphaFoldDB" id="E5B3G8"/>
<gene>
    <name evidence="2" type="ORF">EAIL5_1135</name>
</gene>
<dbReference type="EMBL" id="FR719189">
    <property type="protein sequence ID" value="CBX79955.1"/>
    <property type="molecule type" value="Genomic_DNA"/>
</dbReference>
<feature type="region of interest" description="Disordered" evidence="1">
    <location>
        <begin position="1"/>
        <end position="44"/>
    </location>
</feature>
<organism evidence="2">
    <name type="scientific">Erwinia amylovora ATCC BAA-2158</name>
    <dbReference type="NCBI Taxonomy" id="889211"/>
    <lineage>
        <taxon>Bacteria</taxon>
        <taxon>Pseudomonadati</taxon>
        <taxon>Pseudomonadota</taxon>
        <taxon>Gammaproteobacteria</taxon>
        <taxon>Enterobacterales</taxon>
        <taxon>Erwiniaceae</taxon>
        <taxon>Erwinia</taxon>
    </lineage>
</organism>
<protein>
    <submittedName>
        <fullName evidence="2">Uncharacterized protein</fullName>
    </submittedName>
</protein>
<accession>E5B3G8</accession>
<evidence type="ECO:0000313" key="2">
    <source>
        <dbReference type="EMBL" id="CBX79955.1"/>
    </source>
</evidence>
<sequence length="84" mass="9567">MFSPRRCASTSAPPENSMIAPANAPNVIPVVTDPSPRQRSPAGYYQPEYRCHRDQQANHQQSNKRMHFGFNHQQQYRYAAYGSA</sequence>
<reference evidence="2" key="1">
    <citation type="journal article" date="2011" name="J. Bacteriol.">
        <title>Genome Sequence of an Erwinia amylovora Strain with Pathogenicity Restricted to Rubus Plants.</title>
        <authorList>
            <person name="Powney R."/>
            <person name="Smits T.H."/>
            <person name="Sawbridge T."/>
            <person name="Frey B."/>
            <person name="Blom J."/>
            <person name="Frey J.E."/>
            <person name="Plummer K.M."/>
            <person name="Beer S.V."/>
            <person name="Luck J."/>
            <person name="Duffy B."/>
            <person name="Rodoni B."/>
        </authorList>
    </citation>
    <scope>NUCLEOTIDE SEQUENCE</scope>
    <source>
        <strain evidence="2">ATCC BAA-2158</strain>
    </source>
</reference>
<proteinExistence type="predicted"/>
<name>E5B3G8_ERWAM</name>
<evidence type="ECO:0000256" key="1">
    <source>
        <dbReference type="SAM" id="MobiDB-lite"/>
    </source>
</evidence>